<evidence type="ECO:0000256" key="1">
    <source>
        <dbReference type="SAM" id="MobiDB-lite"/>
    </source>
</evidence>
<evidence type="ECO:0000313" key="2">
    <source>
        <dbReference type="EMBL" id="CAK7934755.1"/>
    </source>
</evidence>
<reference evidence="2" key="1">
    <citation type="submission" date="2024-01" db="EMBL/GenBank/DDBJ databases">
        <authorList>
            <person name="Webb A."/>
        </authorList>
    </citation>
    <scope>NUCLEOTIDE SEQUENCE</scope>
    <source>
        <strain evidence="2">Pm1</strain>
    </source>
</reference>
<protein>
    <submittedName>
        <fullName evidence="2">Uncharacterized protein</fullName>
    </submittedName>
</protein>
<comment type="caution">
    <text evidence="2">The sequence shown here is derived from an EMBL/GenBank/DDBJ whole genome shotgun (WGS) entry which is preliminary data.</text>
</comment>
<evidence type="ECO:0000313" key="3">
    <source>
        <dbReference type="Proteomes" id="UP001162060"/>
    </source>
</evidence>
<sequence length="246" mass="27769">MEEVHKMAEIGLRIQAEQDKKTQESVEPSRTATTPVVLSHDQRPPSDIPPLLSSVDPTRPIPKKRGLRYPFVDGGVSSIGIRHQSQIHPPRFLALHISQTGLMKLTMTPKALQKTERSILRLLNYFLHQTTMNMVRSRSLPLKWRGYTLLQRCHRNYQRYRTSQATATETCSFGCSEQTLSVLEETLGIRPVTTASSGYCLAIALAQEVADHDMAALDDTLETITACIKRGIYRTEKLNLDEKFGH</sequence>
<name>A0AAV1UN26_9STRA</name>
<dbReference type="Proteomes" id="UP001162060">
    <property type="component" value="Unassembled WGS sequence"/>
</dbReference>
<feature type="region of interest" description="Disordered" evidence="1">
    <location>
        <begin position="1"/>
        <end position="59"/>
    </location>
</feature>
<organism evidence="2 3">
    <name type="scientific">Peronospora matthiolae</name>
    <dbReference type="NCBI Taxonomy" id="2874970"/>
    <lineage>
        <taxon>Eukaryota</taxon>
        <taxon>Sar</taxon>
        <taxon>Stramenopiles</taxon>
        <taxon>Oomycota</taxon>
        <taxon>Peronosporomycetes</taxon>
        <taxon>Peronosporales</taxon>
        <taxon>Peronosporaceae</taxon>
        <taxon>Peronospora</taxon>
    </lineage>
</organism>
<dbReference type="EMBL" id="CAKLBY020000217">
    <property type="protein sequence ID" value="CAK7934755.1"/>
    <property type="molecule type" value="Genomic_DNA"/>
</dbReference>
<accession>A0AAV1UN26</accession>
<gene>
    <name evidence="2" type="ORF">PM001_LOCUS19905</name>
</gene>
<proteinExistence type="predicted"/>
<feature type="compositionally biased region" description="Polar residues" evidence="1">
    <location>
        <begin position="25"/>
        <end position="36"/>
    </location>
</feature>
<dbReference type="AlphaFoldDB" id="A0AAV1UN26"/>